<dbReference type="Gene3D" id="3.30.70.1290">
    <property type="entry name" value="Transposase IS200-like"/>
    <property type="match status" value="1"/>
</dbReference>
<dbReference type="InterPro" id="IPR036515">
    <property type="entry name" value="Transposase_17_sf"/>
</dbReference>
<dbReference type="GO" id="GO:0004803">
    <property type="term" value="F:transposase activity"/>
    <property type="evidence" value="ECO:0007669"/>
    <property type="project" value="InterPro"/>
</dbReference>
<dbReference type="InterPro" id="IPR002686">
    <property type="entry name" value="Transposase_17"/>
</dbReference>
<organism evidence="2 3">
    <name type="scientific">Mucilaginibacter lappiensis</name>
    <dbReference type="NCBI Taxonomy" id="354630"/>
    <lineage>
        <taxon>Bacteria</taxon>
        <taxon>Pseudomonadati</taxon>
        <taxon>Bacteroidota</taxon>
        <taxon>Sphingobacteriia</taxon>
        <taxon>Sphingobacteriales</taxon>
        <taxon>Sphingobacteriaceae</taxon>
        <taxon>Mucilaginibacter</taxon>
    </lineage>
</organism>
<feature type="domain" description="Transposase IS200-like" evidence="1">
    <location>
        <begin position="1"/>
        <end position="68"/>
    </location>
</feature>
<dbReference type="SUPFAM" id="SSF143422">
    <property type="entry name" value="Transposase IS200-like"/>
    <property type="match status" value="1"/>
</dbReference>
<dbReference type="Proteomes" id="UP000548326">
    <property type="component" value="Unassembled WGS sequence"/>
</dbReference>
<dbReference type="Pfam" id="PF01797">
    <property type="entry name" value="Y1_Tnp"/>
    <property type="match status" value="1"/>
</dbReference>
<protein>
    <submittedName>
        <fullName evidence="2">REP element-mobilizing transposase RayT</fullName>
    </submittedName>
</protein>
<proteinExistence type="predicted"/>
<sequence>MPDHVHIFVGFKPTILISDFVKEIKVESNDFINSKNWIKGKFSWQEGYGVFSYSHSHIDAVIRYVLNQEIHHQKKTFRQEYLELLKKFEIPFEAEYLFDFIE</sequence>
<accession>A0A841JDY7</accession>
<evidence type="ECO:0000313" key="2">
    <source>
        <dbReference type="EMBL" id="MBB6129117.1"/>
    </source>
</evidence>
<gene>
    <name evidence="2" type="ORF">HDF22_003242</name>
</gene>
<dbReference type="GO" id="GO:0003677">
    <property type="term" value="F:DNA binding"/>
    <property type="evidence" value="ECO:0007669"/>
    <property type="project" value="InterPro"/>
</dbReference>
<comment type="caution">
    <text evidence="2">The sequence shown here is derived from an EMBL/GenBank/DDBJ whole genome shotgun (WGS) entry which is preliminary data.</text>
</comment>
<name>A0A841JDY7_9SPHI</name>
<dbReference type="AlphaFoldDB" id="A0A841JDY7"/>
<dbReference type="PANTHER" id="PTHR33360">
    <property type="entry name" value="TRANSPOSASE FOR INSERTION SEQUENCE ELEMENT IS200"/>
    <property type="match status" value="1"/>
</dbReference>
<evidence type="ECO:0000313" key="3">
    <source>
        <dbReference type="Proteomes" id="UP000548326"/>
    </source>
</evidence>
<dbReference type="EMBL" id="JACHCA010000008">
    <property type="protein sequence ID" value="MBB6129117.1"/>
    <property type="molecule type" value="Genomic_DNA"/>
</dbReference>
<dbReference type="PANTHER" id="PTHR33360:SF2">
    <property type="entry name" value="TRANSPOSASE FOR INSERTION SEQUENCE ELEMENT IS200"/>
    <property type="match status" value="1"/>
</dbReference>
<reference evidence="2 3" key="1">
    <citation type="submission" date="2020-08" db="EMBL/GenBank/DDBJ databases">
        <title>Genomic Encyclopedia of Type Strains, Phase IV (KMG-V): Genome sequencing to study the core and pangenomes of soil and plant-associated prokaryotes.</title>
        <authorList>
            <person name="Whitman W."/>
        </authorList>
    </citation>
    <scope>NUCLEOTIDE SEQUENCE [LARGE SCALE GENOMIC DNA]</scope>
    <source>
        <strain evidence="2 3">MP601</strain>
    </source>
</reference>
<dbReference type="GO" id="GO:0006313">
    <property type="term" value="P:DNA transposition"/>
    <property type="evidence" value="ECO:0007669"/>
    <property type="project" value="InterPro"/>
</dbReference>
<evidence type="ECO:0000259" key="1">
    <source>
        <dbReference type="Pfam" id="PF01797"/>
    </source>
</evidence>